<evidence type="ECO:0000313" key="2">
    <source>
        <dbReference type="Proteomes" id="UP000516407"/>
    </source>
</evidence>
<dbReference type="NCBIfam" id="NF042926">
    <property type="entry name" value="capsid_Caudo_1"/>
    <property type="match status" value="1"/>
</dbReference>
<reference evidence="1 2" key="1">
    <citation type="submission" date="2020-05" db="EMBL/GenBank/DDBJ databases">
        <authorList>
            <person name="Bohanan V.A."/>
            <person name="Brazelton B.R."/>
            <person name="Coffey L.M."/>
            <person name="Donovan A.R."/>
            <person name="Gales A.C."/>
            <person name="Glasscock A.J."/>
            <person name="Grill M."/>
            <person name="Harper M.C."/>
            <person name="Hollowell C.E."/>
            <person name="Liu T.Y."/>
            <person name="Mansour C."/>
            <person name="McDowell A.D."/>
            <person name="Miller T.E."/>
            <person name="Nash A.G."/>
            <person name="Seo J."/>
            <person name="Sherman Z.A."/>
            <person name="Albert R.M."/>
            <person name="Ayala A."/>
            <person name="Monti D.L."/>
            <person name="Garlena R.A."/>
            <person name="Russell D.A."/>
            <person name="Pope W.H."/>
            <person name="Jacobs-Sera D."/>
            <person name="Hatfull G.F."/>
        </authorList>
    </citation>
    <scope>NUCLEOTIDE SEQUENCE [LARGE SCALE GENOMIC DNA]</scope>
</reference>
<keyword evidence="2" id="KW-1185">Reference proteome</keyword>
<dbReference type="InterPro" id="IPR049995">
    <property type="entry name" value="Capsid_mycobact-type"/>
</dbReference>
<dbReference type="Pfam" id="PF25209">
    <property type="entry name" value="Phage_capsid_4"/>
    <property type="match status" value="1"/>
</dbReference>
<protein>
    <submittedName>
        <fullName evidence="1">Major capsid protein</fullName>
    </submittedName>
</protein>
<sequence>MLTYPASPPSTSGTKLTIDALLKAPKILAKRIVGETDPFLSNLLFRSDTTESGAVVYGIASTEDRYPARGDVQQVEPGAEFPMVDTAEGENAVAVASKFGAGYIVTDEARDRNQISVISKGNAKVRNALLRQDANRLFKAFEKDVPVTNSVGDWTTPKAMRTDILRGLATIEGYRLGYSANTVLIHPDRVTDLLLLDELQNLSPRENAALNPLFRRELAGYLGVNWITNQYMDPTKAIILETGITGVNVTEKPYGVAVVREGTRERDIVIASKRSVPIIDEPLSALVISGIAEAA</sequence>
<dbReference type="EMBL" id="MT498055">
    <property type="protein sequence ID" value="QKY79774.1"/>
    <property type="molecule type" value="Genomic_DNA"/>
</dbReference>
<dbReference type="Proteomes" id="UP000516407">
    <property type="component" value="Segment"/>
</dbReference>
<organism evidence="1 2">
    <name type="scientific">Arthrobacter phage Bumble</name>
    <dbReference type="NCBI Taxonomy" id="2743904"/>
    <lineage>
        <taxon>Viruses</taxon>
        <taxon>Duplodnaviria</taxon>
        <taxon>Heunggongvirae</taxon>
        <taxon>Uroviricota</taxon>
        <taxon>Caudoviricetes</taxon>
        <taxon>Berryhillviridae</taxon>
        <taxon>Altadenavirus</taxon>
        <taxon>Altadenavirus bumble</taxon>
    </lineage>
</organism>
<gene>
    <name evidence="1" type="primary">8</name>
    <name evidence="1" type="ORF">SEA_BUMBLE_8</name>
</gene>
<proteinExistence type="predicted"/>
<evidence type="ECO:0000313" key="1">
    <source>
        <dbReference type="EMBL" id="QKY79774.1"/>
    </source>
</evidence>
<name>A0A7G3V9X4_9CAUD</name>
<accession>A0A7G3V9X4</accession>